<gene>
    <name evidence="1" type="ORF">LXN57_36495</name>
</gene>
<organism evidence="1 2">
    <name type="scientific">Paractinoplanes hotanensis</name>
    <dbReference type="NCBI Taxonomy" id="2906497"/>
    <lineage>
        <taxon>Bacteria</taxon>
        <taxon>Bacillati</taxon>
        <taxon>Actinomycetota</taxon>
        <taxon>Actinomycetes</taxon>
        <taxon>Micromonosporales</taxon>
        <taxon>Micromonosporaceae</taxon>
        <taxon>Paractinoplanes</taxon>
    </lineage>
</organism>
<name>A0ABT0YB91_9ACTN</name>
<evidence type="ECO:0000313" key="2">
    <source>
        <dbReference type="Proteomes" id="UP001523216"/>
    </source>
</evidence>
<protein>
    <submittedName>
        <fullName evidence="1">Uncharacterized protein</fullName>
    </submittedName>
</protein>
<comment type="caution">
    <text evidence="1">The sequence shown here is derived from an EMBL/GenBank/DDBJ whole genome shotgun (WGS) entry which is preliminary data.</text>
</comment>
<sequence length="76" mass="8261">MTDRNQPMKRIGLGTAPLAFKDVTTQQAVATVHAALDCGVERHRVVRHPVPRALVNQPGRRMRKACVGAGANMSED</sequence>
<proteinExistence type="predicted"/>
<reference evidence="1 2" key="1">
    <citation type="submission" date="2022-06" db="EMBL/GenBank/DDBJ databases">
        <title>Actinoplanes abujensis sp. nov., isolated from Nigerian arid soil.</title>
        <authorList>
            <person name="Ding P."/>
        </authorList>
    </citation>
    <scope>NUCLEOTIDE SEQUENCE [LARGE SCALE GENOMIC DNA]</scope>
    <source>
        <strain evidence="2">TRM88002</strain>
    </source>
</reference>
<dbReference type="EMBL" id="JAMQOL010000054">
    <property type="protein sequence ID" value="MCM4083070.1"/>
    <property type="molecule type" value="Genomic_DNA"/>
</dbReference>
<evidence type="ECO:0000313" key="1">
    <source>
        <dbReference type="EMBL" id="MCM4083070.1"/>
    </source>
</evidence>
<accession>A0ABT0YB91</accession>
<keyword evidence="2" id="KW-1185">Reference proteome</keyword>
<dbReference type="Proteomes" id="UP001523216">
    <property type="component" value="Unassembled WGS sequence"/>
</dbReference>
<dbReference type="RefSeq" id="WP_251802785.1">
    <property type="nucleotide sequence ID" value="NZ_JAMQOL010000054.1"/>
</dbReference>